<keyword evidence="3" id="KW-0813">Transport</keyword>
<evidence type="ECO:0000256" key="1">
    <source>
        <dbReference type="ARBA" id="ARBA00004651"/>
    </source>
</evidence>
<evidence type="ECO:0000313" key="9">
    <source>
        <dbReference type="EMBL" id="UOF88829.1"/>
    </source>
</evidence>
<dbReference type="PANTHER" id="PTHR21716:SF53">
    <property type="entry name" value="PERMEASE PERM-RELATED"/>
    <property type="match status" value="1"/>
</dbReference>
<comment type="similarity">
    <text evidence="2">Belongs to the autoinducer-2 exporter (AI-2E) (TC 2.A.86) family.</text>
</comment>
<dbReference type="Proteomes" id="UP000830167">
    <property type="component" value="Chromosome"/>
</dbReference>
<sequence length="356" mass="39708">MDRFLNTNRLLRYALLILVILGCLYLIGQMRSFFADIWMVLKAILAPLLISIIFAYVLKPIVELLVRRNVPRSVAIIMIYVFFLLIVAIVLINIIPMFIAQAKDLMQSLPSIIAQFDHWLDQLTERTKYLPDSVRQGIEKNLNAAEQSTTSAISKLLGYIGSTLGQLLSALAIPFLVYYLLKDMKMIERMLIHCFPKRSRTEVVACLQGIDEALGSYVRGQFFVMFLVGTLTFIGLLIVHMPFAFLLSFIVSITNIIPYVGPLIGMAPGLILAITISPAMAFKVLIVNLIVQQLEGNVISPMIVGRSLHIHPMVIMLALLLAGEIAGVAGLVFAVPIVAVLKVIIEHIRMYYHAKS</sequence>
<keyword evidence="10" id="KW-1185">Reference proteome</keyword>
<feature type="transmembrane region" description="Helical" evidence="8">
    <location>
        <begin position="156"/>
        <end position="181"/>
    </location>
</feature>
<evidence type="ECO:0000313" key="10">
    <source>
        <dbReference type="Proteomes" id="UP000830167"/>
    </source>
</evidence>
<feature type="transmembrane region" description="Helical" evidence="8">
    <location>
        <begin position="222"/>
        <end position="250"/>
    </location>
</feature>
<keyword evidence="5 8" id="KW-0812">Transmembrane</keyword>
<dbReference type="RefSeq" id="WP_347435507.1">
    <property type="nucleotide sequence ID" value="NZ_CP089291.1"/>
</dbReference>
<dbReference type="PANTHER" id="PTHR21716">
    <property type="entry name" value="TRANSMEMBRANE PROTEIN"/>
    <property type="match status" value="1"/>
</dbReference>
<protein>
    <submittedName>
        <fullName evidence="9">AI-2E family transporter</fullName>
    </submittedName>
</protein>
<evidence type="ECO:0000256" key="3">
    <source>
        <dbReference type="ARBA" id="ARBA00022448"/>
    </source>
</evidence>
<gene>
    <name evidence="9" type="ORF">LSG31_12840</name>
</gene>
<evidence type="ECO:0000256" key="6">
    <source>
        <dbReference type="ARBA" id="ARBA00022989"/>
    </source>
</evidence>
<dbReference type="InterPro" id="IPR002549">
    <property type="entry name" value="AI-2E-like"/>
</dbReference>
<evidence type="ECO:0000256" key="8">
    <source>
        <dbReference type="SAM" id="Phobius"/>
    </source>
</evidence>
<accession>A0ABY4CEW5</accession>
<dbReference type="EMBL" id="CP089291">
    <property type="protein sequence ID" value="UOF88829.1"/>
    <property type="molecule type" value="Genomic_DNA"/>
</dbReference>
<organism evidence="9 10">
    <name type="scientific">Fodinisporobacter ferrooxydans</name>
    <dbReference type="NCBI Taxonomy" id="2901836"/>
    <lineage>
        <taxon>Bacteria</taxon>
        <taxon>Bacillati</taxon>
        <taxon>Bacillota</taxon>
        <taxon>Bacilli</taxon>
        <taxon>Bacillales</taxon>
        <taxon>Alicyclobacillaceae</taxon>
        <taxon>Fodinisporobacter</taxon>
    </lineage>
</organism>
<evidence type="ECO:0000256" key="7">
    <source>
        <dbReference type="ARBA" id="ARBA00023136"/>
    </source>
</evidence>
<feature type="transmembrane region" description="Helical" evidence="8">
    <location>
        <begin position="270"/>
        <end position="291"/>
    </location>
</feature>
<feature type="transmembrane region" description="Helical" evidence="8">
    <location>
        <begin position="328"/>
        <end position="345"/>
    </location>
</feature>
<keyword evidence="6 8" id="KW-1133">Transmembrane helix</keyword>
<name>A0ABY4CEW5_9BACL</name>
<keyword evidence="7 8" id="KW-0472">Membrane</keyword>
<feature type="transmembrane region" description="Helical" evidence="8">
    <location>
        <begin position="10"/>
        <end position="28"/>
    </location>
</feature>
<feature type="transmembrane region" description="Helical" evidence="8">
    <location>
        <begin position="74"/>
        <end position="99"/>
    </location>
</feature>
<evidence type="ECO:0000256" key="4">
    <source>
        <dbReference type="ARBA" id="ARBA00022475"/>
    </source>
</evidence>
<evidence type="ECO:0000256" key="5">
    <source>
        <dbReference type="ARBA" id="ARBA00022692"/>
    </source>
</evidence>
<dbReference type="PROSITE" id="PS51257">
    <property type="entry name" value="PROKAR_LIPOPROTEIN"/>
    <property type="match status" value="1"/>
</dbReference>
<keyword evidence="4" id="KW-1003">Cell membrane</keyword>
<reference evidence="9" key="1">
    <citation type="submission" date="2021-12" db="EMBL/GenBank/DDBJ databases">
        <title>Alicyclobacillaceae gen. nov., sp. nov., isolated from chalcocite enrichment system.</title>
        <authorList>
            <person name="Jiang Z."/>
        </authorList>
    </citation>
    <scope>NUCLEOTIDE SEQUENCE</scope>
    <source>
        <strain evidence="9">MYW30-H2</strain>
    </source>
</reference>
<evidence type="ECO:0000256" key="2">
    <source>
        <dbReference type="ARBA" id="ARBA00009773"/>
    </source>
</evidence>
<proteinExistence type="inferred from homology"/>
<dbReference type="Pfam" id="PF01594">
    <property type="entry name" value="AI-2E_transport"/>
    <property type="match status" value="1"/>
</dbReference>
<feature type="transmembrane region" description="Helical" evidence="8">
    <location>
        <begin position="40"/>
        <end position="62"/>
    </location>
</feature>
<comment type="subcellular location">
    <subcellularLocation>
        <location evidence="1">Cell membrane</location>
        <topology evidence="1">Multi-pass membrane protein</topology>
    </subcellularLocation>
</comment>